<keyword evidence="2" id="KW-1185">Reference proteome</keyword>
<dbReference type="Gene3D" id="3.40.50.150">
    <property type="entry name" value="Vaccinia Virus protein VP39"/>
    <property type="match status" value="1"/>
</dbReference>
<gene>
    <name evidence="1" type="ORF">GCM10007350_23180</name>
</gene>
<dbReference type="SUPFAM" id="SSF53335">
    <property type="entry name" value="S-adenosyl-L-methionine-dependent methyltransferases"/>
    <property type="match status" value="1"/>
</dbReference>
<organism evidence="1 2">
    <name type="scientific">Jeongeupia chitinilytica</name>
    <dbReference type="NCBI Taxonomy" id="1041641"/>
    <lineage>
        <taxon>Bacteria</taxon>
        <taxon>Pseudomonadati</taxon>
        <taxon>Pseudomonadota</taxon>
        <taxon>Betaproteobacteria</taxon>
        <taxon>Neisseriales</taxon>
        <taxon>Chitinibacteraceae</taxon>
        <taxon>Jeongeupia</taxon>
    </lineage>
</organism>
<accession>A0ABQ3H155</accession>
<protein>
    <recommendedName>
        <fullName evidence="3">Class I SAM-dependent methyltransferase</fullName>
    </recommendedName>
</protein>
<sequence>MKMEQVLPANYSEDWTSMHAANFHVAFENLHVPLQHGLEIGAFEGRTSRYFVEQFFRQDGQVLHAVDPHPKTVFWDNTLQARDEGRIVFHQMKSYDFLISQPDQSLDFIYLDGSHIGKHVLQDLVIAWRKLRIGGILLIDDYHWKNHWYIERLFPASLLRMTEKKYAATFYPKKAVDSFRKVYGPEVETVFENYQVCLRRFCDLDALVVAEEQTKLFCP</sequence>
<comment type="caution">
    <text evidence="1">The sequence shown here is derived from an EMBL/GenBank/DDBJ whole genome shotgun (WGS) entry which is preliminary data.</text>
</comment>
<proteinExistence type="predicted"/>
<dbReference type="EMBL" id="BMYO01000006">
    <property type="protein sequence ID" value="GHD64299.1"/>
    <property type="molecule type" value="Genomic_DNA"/>
</dbReference>
<reference evidence="2" key="1">
    <citation type="journal article" date="2019" name="Int. J. Syst. Evol. Microbiol.">
        <title>The Global Catalogue of Microorganisms (GCM) 10K type strain sequencing project: providing services to taxonomists for standard genome sequencing and annotation.</title>
        <authorList>
            <consortium name="The Broad Institute Genomics Platform"/>
            <consortium name="The Broad Institute Genome Sequencing Center for Infectious Disease"/>
            <person name="Wu L."/>
            <person name="Ma J."/>
        </authorList>
    </citation>
    <scope>NUCLEOTIDE SEQUENCE [LARGE SCALE GENOMIC DNA]</scope>
    <source>
        <strain evidence="2">KCTC 23701</strain>
    </source>
</reference>
<evidence type="ECO:0000313" key="1">
    <source>
        <dbReference type="EMBL" id="GHD64299.1"/>
    </source>
</evidence>
<dbReference type="InterPro" id="IPR029063">
    <property type="entry name" value="SAM-dependent_MTases_sf"/>
</dbReference>
<dbReference type="CDD" id="cd02440">
    <property type="entry name" value="AdoMet_MTases"/>
    <property type="match status" value="1"/>
</dbReference>
<dbReference type="RefSeq" id="WP_189460984.1">
    <property type="nucleotide sequence ID" value="NZ_BMYO01000006.1"/>
</dbReference>
<evidence type="ECO:0008006" key="3">
    <source>
        <dbReference type="Google" id="ProtNLM"/>
    </source>
</evidence>
<dbReference type="Pfam" id="PF13578">
    <property type="entry name" value="Methyltransf_24"/>
    <property type="match status" value="1"/>
</dbReference>
<name>A0ABQ3H155_9NEIS</name>
<evidence type="ECO:0000313" key="2">
    <source>
        <dbReference type="Proteomes" id="UP000604737"/>
    </source>
</evidence>
<dbReference type="Proteomes" id="UP000604737">
    <property type="component" value="Unassembled WGS sequence"/>
</dbReference>